<evidence type="ECO:0000313" key="2">
    <source>
        <dbReference type="Proteomes" id="UP001500353"/>
    </source>
</evidence>
<dbReference type="EMBL" id="BAABHX010000004">
    <property type="protein sequence ID" value="GAA5094896.1"/>
    <property type="molecule type" value="Genomic_DNA"/>
</dbReference>
<sequence>MKELVIFFNLITILMSCSKSTTDTKTNKNDTINTMYYVNYNFSFPYEISINDVLLEKDVFNGRSGPDRLNNYILNSGRQKISIKVFAPKDYNNGLLKDKDLQILSEQSALYKVNNSDKSYNLIKRLKFSPIPKDLPFYEQEWEFDANVPNEIIGWKNSKDLTKLDKEELQEKVQKKFQELYNQLNEGKVGNFLDEIQVSSNEFFKTNYFNKSQEIEYTDNLKNSYSNFKGKMIPYNKGILRIMGNGKTVTLEIPDGKYRGMGVLIAEDREKQNVYYNTVILHIPQGAEEVKVIRINSIGGKLPK</sequence>
<protein>
    <submittedName>
        <fullName evidence="1">Uncharacterized protein</fullName>
    </submittedName>
</protein>
<accession>A0ABP9MDV1</accession>
<name>A0ABP9MDV1_9FLAO</name>
<dbReference type="Proteomes" id="UP001500353">
    <property type="component" value="Unassembled WGS sequence"/>
</dbReference>
<keyword evidence="2" id="KW-1185">Reference proteome</keyword>
<organism evidence="1 2">
    <name type="scientific">Chryseobacterium ginsengisoli</name>
    <dbReference type="NCBI Taxonomy" id="363853"/>
    <lineage>
        <taxon>Bacteria</taxon>
        <taxon>Pseudomonadati</taxon>
        <taxon>Bacteroidota</taxon>
        <taxon>Flavobacteriia</taxon>
        <taxon>Flavobacteriales</taxon>
        <taxon>Weeksellaceae</taxon>
        <taxon>Chryseobacterium group</taxon>
        <taxon>Chryseobacterium</taxon>
    </lineage>
</organism>
<evidence type="ECO:0000313" key="1">
    <source>
        <dbReference type="EMBL" id="GAA5094896.1"/>
    </source>
</evidence>
<comment type="caution">
    <text evidence="1">The sequence shown here is derived from an EMBL/GenBank/DDBJ whole genome shotgun (WGS) entry which is preliminary data.</text>
</comment>
<gene>
    <name evidence="1" type="ORF">GCM10023210_26990</name>
</gene>
<proteinExistence type="predicted"/>
<dbReference type="PROSITE" id="PS51257">
    <property type="entry name" value="PROKAR_LIPOPROTEIN"/>
    <property type="match status" value="1"/>
</dbReference>
<dbReference type="RefSeq" id="WP_345204965.1">
    <property type="nucleotide sequence ID" value="NZ_BAABHX010000004.1"/>
</dbReference>
<reference evidence="2" key="1">
    <citation type="journal article" date="2019" name="Int. J. Syst. Evol. Microbiol.">
        <title>The Global Catalogue of Microorganisms (GCM) 10K type strain sequencing project: providing services to taxonomists for standard genome sequencing and annotation.</title>
        <authorList>
            <consortium name="The Broad Institute Genomics Platform"/>
            <consortium name="The Broad Institute Genome Sequencing Center for Infectious Disease"/>
            <person name="Wu L."/>
            <person name="Ma J."/>
        </authorList>
    </citation>
    <scope>NUCLEOTIDE SEQUENCE [LARGE SCALE GENOMIC DNA]</scope>
    <source>
        <strain evidence="2">JCM 18019</strain>
    </source>
</reference>